<organism evidence="1 2">
    <name type="scientific">Canna indica</name>
    <name type="common">Indian-shot</name>
    <dbReference type="NCBI Taxonomy" id="4628"/>
    <lineage>
        <taxon>Eukaryota</taxon>
        <taxon>Viridiplantae</taxon>
        <taxon>Streptophyta</taxon>
        <taxon>Embryophyta</taxon>
        <taxon>Tracheophyta</taxon>
        <taxon>Spermatophyta</taxon>
        <taxon>Magnoliopsida</taxon>
        <taxon>Liliopsida</taxon>
        <taxon>Zingiberales</taxon>
        <taxon>Cannaceae</taxon>
        <taxon>Canna</taxon>
    </lineage>
</organism>
<dbReference type="Proteomes" id="UP001327560">
    <property type="component" value="Chromosome 6"/>
</dbReference>
<accession>A0AAQ3KS46</accession>
<gene>
    <name evidence="1" type="ORF">Cni_G19842</name>
</gene>
<proteinExistence type="predicted"/>
<dbReference type="EMBL" id="CP136895">
    <property type="protein sequence ID" value="WOL11081.1"/>
    <property type="molecule type" value="Genomic_DNA"/>
</dbReference>
<reference evidence="1 2" key="1">
    <citation type="submission" date="2023-10" db="EMBL/GenBank/DDBJ databases">
        <title>Chromosome-scale genome assembly provides insights into flower coloration mechanisms of Canna indica.</title>
        <authorList>
            <person name="Li C."/>
        </authorList>
    </citation>
    <scope>NUCLEOTIDE SEQUENCE [LARGE SCALE GENOMIC DNA]</scope>
    <source>
        <tissue evidence="1">Flower</tissue>
    </source>
</reference>
<evidence type="ECO:0000313" key="2">
    <source>
        <dbReference type="Proteomes" id="UP001327560"/>
    </source>
</evidence>
<sequence length="90" mass="10255">MAAVDLVISFERVLNRMGGIRAVERDKGRRESRHVFASRDTRTSLQRQLAWTGELKALSHQSKIKDSVDVVGHSQQWQQLRESPNSPRAS</sequence>
<keyword evidence="2" id="KW-1185">Reference proteome</keyword>
<evidence type="ECO:0000313" key="1">
    <source>
        <dbReference type="EMBL" id="WOL11081.1"/>
    </source>
</evidence>
<dbReference type="AlphaFoldDB" id="A0AAQ3KS46"/>
<protein>
    <submittedName>
        <fullName evidence="1">Uncharacterized protein</fullName>
    </submittedName>
</protein>
<name>A0AAQ3KS46_9LILI</name>